<feature type="domain" description="G-protein coupled receptors family 1 profile" evidence="14">
    <location>
        <begin position="54"/>
        <end position="303"/>
    </location>
</feature>
<comment type="subcellular location">
    <subcellularLocation>
        <location evidence="1">Cell membrane</location>
        <topology evidence="1">Multi-pass membrane protein</topology>
    </subcellularLocation>
</comment>
<protein>
    <submittedName>
        <fullName evidence="15">Olfactory receptor 52K2-like</fullName>
    </submittedName>
</protein>
<evidence type="ECO:0000256" key="13">
    <source>
        <dbReference type="SAM" id="Phobius"/>
    </source>
</evidence>
<dbReference type="AlphaFoldDB" id="A0A8C9VXH3"/>
<evidence type="ECO:0000256" key="6">
    <source>
        <dbReference type="ARBA" id="ARBA00022989"/>
    </source>
</evidence>
<keyword evidence="5" id="KW-0552">Olfaction</keyword>
<dbReference type="InterPro" id="IPR000276">
    <property type="entry name" value="GPCR_Rhodpsn"/>
</dbReference>
<dbReference type="OrthoDB" id="6144443at2759"/>
<dbReference type="GO" id="GO:0004984">
    <property type="term" value="F:olfactory receptor activity"/>
    <property type="evidence" value="ECO:0007669"/>
    <property type="project" value="InterPro"/>
</dbReference>
<keyword evidence="2" id="KW-1003">Cell membrane</keyword>
<evidence type="ECO:0000256" key="8">
    <source>
        <dbReference type="ARBA" id="ARBA00023136"/>
    </source>
</evidence>
<organism evidence="15 16">
    <name type="scientific">Scleropages formosus</name>
    <name type="common">Asian bonytongue</name>
    <name type="synonym">Osteoglossum formosum</name>
    <dbReference type="NCBI Taxonomy" id="113540"/>
    <lineage>
        <taxon>Eukaryota</taxon>
        <taxon>Metazoa</taxon>
        <taxon>Chordata</taxon>
        <taxon>Craniata</taxon>
        <taxon>Vertebrata</taxon>
        <taxon>Euteleostomi</taxon>
        <taxon>Actinopterygii</taxon>
        <taxon>Neopterygii</taxon>
        <taxon>Teleostei</taxon>
        <taxon>Osteoglossocephala</taxon>
        <taxon>Osteoglossomorpha</taxon>
        <taxon>Osteoglossiformes</taxon>
        <taxon>Osteoglossidae</taxon>
        <taxon>Scleropages</taxon>
    </lineage>
</organism>
<gene>
    <name evidence="15" type="primary">LOC114909647</name>
</gene>
<dbReference type="PRINTS" id="PR00245">
    <property type="entry name" value="OLFACTORYR"/>
</dbReference>
<feature type="transmembrane region" description="Helical" evidence="13">
    <location>
        <begin position="205"/>
        <end position="236"/>
    </location>
</feature>
<feature type="transmembrane region" description="Helical" evidence="13">
    <location>
        <begin position="285"/>
        <end position="305"/>
    </location>
</feature>
<dbReference type="PANTHER" id="PTHR26450:SF391">
    <property type="entry name" value="ODORANT RECEPTOR-RELATED"/>
    <property type="match status" value="1"/>
</dbReference>
<dbReference type="SMART" id="SM01381">
    <property type="entry name" value="7TM_GPCR_Srsx"/>
    <property type="match status" value="1"/>
</dbReference>
<sequence>KENAYSFSNDFMSEYAARNISHTDFILSGFSGSREWKQLLFIPFFLLFVMSVTANSMIIFIILSHRALHSPMYLLICVMAFVDLVIAISFVPNMLLNLLFNWNHISLMGCLVQMFCIHFFTSVQTTVLLWMALDRFYAICTPLHYNEHMRFSAFLKFVIIPMLRNAVFISAIVGLARSLSYCQSNEIKHCFCEHMALVTLACGPIYVNSVVGLCGVFFISTADILLIALSYVRIFVSLFKSGRSSQKAFSTCITHIIVMFVGLIMALTSFLSYRIKNDMSSNSHMAISTMYLLVPTCLNPIIYGIRTKEIRQQVIKAIGSKCGQINKASSDTSRKK</sequence>
<dbReference type="PRINTS" id="PR00237">
    <property type="entry name" value="GPCRRHODOPSN"/>
</dbReference>
<name>A0A8C9VXH3_SCLFO</name>
<dbReference type="InterPro" id="IPR000725">
    <property type="entry name" value="Olfact_rcpt"/>
</dbReference>
<evidence type="ECO:0000313" key="15">
    <source>
        <dbReference type="Ensembl" id="ENSSFOP00015066919.1"/>
    </source>
</evidence>
<keyword evidence="10" id="KW-0675">Receptor</keyword>
<feature type="transmembrane region" description="Helical" evidence="13">
    <location>
        <begin position="154"/>
        <end position="176"/>
    </location>
</feature>
<evidence type="ECO:0000256" key="4">
    <source>
        <dbReference type="ARBA" id="ARBA00022692"/>
    </source>
</evidence>
<proteinExistence type="predicted"/>
<feature type="transmembrane region" description="Helical" evidence="13">
    <location>
        <begin position="248"/>
        <end position="273"/>
    </location>
</feature>
<dbReference type="Proteomes" id="UP000694397">
    <property type="component" value="Unassembled WGS sequence"/>
</dbReference>
<feature type="transmembrane region" description="Helical" evidence="13">
    <location>
        <begin position="111"/>
        <end position="133"/>
    </location>
</feature>
<dbReference type="GeneTree" id="ENSGT01150000286905"/>
<reference evidence="15" key="2">
    <citation type="submission" date="2025-08" db="UniProtKB">
        <authorList>
            <consortium name="Ensembl"/>
        </authorList>
    </citation>
    <scope>IDENTIFICATION</scope>
</reference>
<evidence type="ECO:0000313" key="16">
    <source>
        <dbReference type="Proteomes" id="UP000694397"/>
    </source>
</evidence>
<dbReference type="GO" id="GO:0004930">
    <property type="term" value="F:G protein-coupled receptor activity"/>
    <property type="evidence" value="ECO:0007669"/>
    <property type="project" value="UniProtKB-KW"/>
</dbReference>
<evidence type="ECO:0000256" key="3">
    <source>
        <dbReference type="ARBA" id="ARBA00022606"/>
    </source>
</evidence>
<accession>A0A8C9VXH3</accession>
<evidence type="ECO:0000256" key="1">
    <source>
        <dbReference type="ARBA" id="ARBA00004651"/>
    </source>
</evidence>
<evidence type="ECO:0000256" key="11">
    <source>
        <dbReference type="ARBA" id="ARBA00023180"/>
    </source>
</evidence>
<evidence type="ECO:0000256" key="9">
    <source>
        <dbReference type="ARBA" id="ARBA00023157"/>
    </source>
</evidence>
<keyword evidence="4 13" id="KW-0812">Transmembrane</keyword>
<dbReference type="PROSITE" id="PS50262">
    <property type="entry name" value="G_PROTEIN_RECEP_F1_2"/>
    <property type="match status" value="1"/>
</dbReference>
<keyword evidence="6 13" id="KW-1133">Transmembrane helix</keyword>
<keyword evidence="11" id="KW-0325">Glycoprotein</keyword>
<dbReference type="InterPro" id="IPR017452">
    <property type="entry name" value="GPCR_Rhodpsn_7TM"/>
</dbReference>
<feature type="transmembrane region" description="Helical" evidence="13">
    <location>
        <begin position="40"/>
        <end position="63"/>
    </location>
</feature>
<keyword evidence="16" id="KW-1185">Reference proteome</keyword>
<evidence type="ECO:0000256" key="7">
    <source>
        <dbReference type="ARBA" id="ARBA00023040"/>
    </source>
</evidence>
<dbReference type="Ensembl" id="ENSSFOT00015080887.1">
    <property type="protein sequence ID" value="ENSSFOP00015066919.1"/>
    <property type="gene ID" value="ENSSFOG00015031942.1"/>
</dbReference>
<feature type="transmembrane region" description="Helical" evidence="13">
    <location>
        <begin position="72"/>
        <end position="91"/>
    </location>
</feature>
<dbReference type="Gene3D" id="1.20.1070.10">
    <property type="entry name" value="Rhodopsin 7-helix transmembrane proteins"/>
    <property type="match status" value="1"/>
</dbReference>
<dbReference type="InterPro" id="IPR050402">
    <property type="entry name" value="OR51/52/56-like"/>
</dbReference>
<reference evidence="16" key="1">
    <citation type="submission" date="2019-04" db="EMBL/GenBank/DDBJ databases">
        <authorList>
            <consortium name="Wellcome Sanger Institute Data Sharing"/>
        </authorList>
    </citation>
    <scope>NUCLEOTIDE SEQUENCE [LARGE SCALE GENOMIC DNA]</scope>
</reference>
<keyword evidence="7" id="KW-0297">G-protein coupled receptor</keyword>
<keyword evidence="8 13" id="KW-0472">Membrane</keyword>
<dbReference type="GO" id="GO:0005886">
    <property type="term" value="C:plasma membrane"/>
    <property type="evidence" value="ECO:0007669"/>
    <property type="project" value="UniProtKB-SubCell"/>
</dbReference>
<evidence type="ECO:0000259" key="14">
    <source>
        <dbReference type="PROSITE" id="PS50262"/>
    </source>
</evidence>
<dbReference type="SUPFAM" id="SSF81321">
    <property type="entry name" value="Family A G protein-coupled receptor-like"/>
    <property type="match status" value="1"/>
</dbReference>
<dbReference type="Pfam" id="PF13853">
    <property type="entry name" value="7tm_4"/>
    <property type="match status" value="1"/>
</dbReference>
<dbReference type="PANTHER" id="PTHR26450">
    <property type="entry name" value="OLFACTORY RECEPTOR 56B1-RELATED"/>
    <property type="match status" value="1"/>
</dbReference>
<evidence type="ECO:0000256" key="10">
    <source>
        <dbReference type="ARBA" id="ARBA00023170"/>
    </source>
</evidence>
<keyword evidence="9" id="KW-1015">Disulfide bond</keyword>
<dbReference type="FunFam" id="1.20.1070.10:FF:000024">
    <property type="entry name" value="Olfactory receptor"/>
    <property type="match status" value="1"/>
</dbReference>
<evidence type="ECO:0000256" key="2">
    <source>
        <dbReference type="ARBA" id="ARBA00022475"/>
    </source>
</evidence>
<evidence type="ECO:0000256" key="12">
    <source>
        <dbReference type="ARBA" id="ARBA00023224"/>
    </source>
</evidence>
<evidence type="ECO:0000256" key="5">
    <source>
        <dbReference type="ARBA" id="ARBA00022725"/>
    </source>
</evidence>
<keyword evidence="12" id="KW-0807">Transducer</keyword>
<keyword evidence="3" id="KW-0716">Sensory transduction</keyword>
<reference evidence="15" key="3">
    <citation type="submission" date="2025-09" db="UniProtKB">
        <authorList>
            <consortium name="Ensembl"/>
        </authorList>
    </citation>
    <scope>IDENTIFICATION</scope>
</reference>